<dbReference type="RefSeq" id="WP_193110713.1">
    <property type="nucleotide sequence ID" value="NZ_CP041406.1"/>
</dbReference>
<dbReference type="Gene3D" id="2.40.160.10">
    <property type="entry name" value="Porin"/>
    <property type="match status" value="1"/>
</dbReference>
<sequence>MKLLQIHKKSYLVTYCFLLLALSNSAIASTNQSDSIYQSLHNGKISFDTKLFYMVRTFEKTPDPSTKALTFGGIMKYESLSYRGLKIGIGYYGNFNTGLYSDYTAANPKGGTSLLERKTGDDINFLGEAYLQYKYQNTEVKIGRQQLETPIIDILQLRTLPAVYEACVVKNRDIANTMIELSYVRAYSGFASKDNGFLRHDDEWGKDGLGSLYITNKSIQNLYISAQYVLPLSKKSNSGSHIAIEDYSYLDAKYSLPYGDVSYIKFQAGGNRYDKKSDSKMIGARVGGMFNKKIGAELSYNQIFSNSFATILSAPMYTDWQQGYSNYEPSMAYGARFILYPLKNLKIKAGSVNVNAASGYNRDNYIESIFYGAYTLNKASKFELLYSFKDQKAGSSRESRQDFRMVYNFNF</sequence>
<feature type="signal peptide" evidence="4">
    <location>
        <begin position="1"/>
        <end position="28"/>
    </location>
</feature>
<dbReference type="PANTHER" id="PTHR34596:SF2">
    <property type="entry name" value="CHITOPORIN"/>
    <property type="match status" value="1"/>
</dbReference>
<name>A0A7M1B9S6_9BACT</name>
<dbReference type="AlphaFoldDB" id="A0A7M1B9S6"/>
<dbReference type="InterPro" id="IPR023614">
    <property type="entry name" value="Porin_dom_sf"/>
</dbReference>
<keyword evidence="3 4" id="KW-0732">Signal</keyword>
<proteinExistence type="inferred from homology"/>
<dbReference type="GO" id="GO:0015288">
    <property type="term" value="F:porin activity"/>
    <property type="evidence" value="ECO:0007669"/>
    <property type="project" value="TreeGrafter"/>
</dbReference>
<gene>
    <name evidence="5" type="ORF">FM071_09165</name>
</gene>
<dbReference type="PANTHER" id="PTHR34596">
    <property type="entry name" value="CHITOPORIN"/>
    <property type="match status" value="1"/>
</dbReference>
<evidence type="ECO:0000256" key="2">
    <source>
        <dbReference type="ARBA" id="ARBA00022448"/>
    </source>
</evidence>
<reference evidence="5 6" key="1">
    <citation type="submission" date="2019-07" db="EMBL/GenBank/DDBJ databases">
        <title>Sulfurimonas paralvinellae sp. nov., a novel mesophilic, hydrogen- and sulfur-oxidizing chemolithoautotroph within the Epsilonproteo- bacteria isolated from a deep-sea hydrothermal vent polychaete nest, reclassification of Thiomicrospira denitrificans as Sulfurimonas denitrificans comb. nov. and emended description of the genus Sulfurimonas.</title>
        <authorList>
            <person name="Wang S."/>
            <person name="Jiang L."/>
            <person name="Shao Z."/>
        </authorList>
    </citation>
    <scope>NUCLEOTIDE SEQUENCE [LARGE SCALE GENOMIC DNA]</scope>
    <source>
        <strain evidence="5 6">GO25</strain>
    </source>
</reference>
<evidence type="ECO:0000313" key="5">
    <source>
        <dbReference type="EMBL" id="QOP46453.1"/>
    </source>
</evidence>
<keyword evidence="2" id="KW-0813">Transport</keyword>
<dbReference type="InterPro" id="IPR005318">
    <property type="entry name" value="OM_porin_bac"/>
</dbReference>
<dbReference type="KEGG" id="spal:FM071_09165"/>
<dbReference type="EMBL" id="CP041406">
    <property type="protein sequence ID" value="QOP46453.1"/>
    <property type="molecule type" value="Genomic_DNA"/>
</dbReference>
<keyword evidence="6" id="KW-1185">Reference proteome</keyword>
<evidence type="ECO:0000256" key="1">
    <source>
        <dbReference type="ARBA" id="ARBA00009075"/>
    </source>
</evidence>
<dbReference type="Proteomes" id="UP000593580">
    <property type="component" value="Chromosome"/>
</dbReference>
<protein>
    <submittedName>
        <fullName evidence="5">OprD family porin</fullName>
    </submittedName>
</protein>
<evidence type="ECO:0000256" key="3">
    <source>
        <dbReference type="ARBA" id="ARBA00022729"/>
    </source>
</evidence>
<organism evidence="5 6">
    <name type="scientific">Sulfurimonas paralvinellae</name>
    <dbReference type="NCBI Taxonomy" id="317658"/>
    <lineage>
        <taxon>Bacteria</taxon>
        <taxon>Pseudomonadati</taxon>
        <taxon>Campylobacterota</taxon>
        <taxon>Epsilonproteobacteria</taxon>
        <taxon>Campylobacterales</taxon>
        <taxon>Sulfurimonadaceae</taxon>
        <taxon>Sulfurimonas</taxon>
    </lineage>
</organism>
<comment type="similarity">
    <text evidence="1">Belongs to the outer membrane porin (Opr) (TC 1.B.25) family.</text>
</comment>
<feature type="chain" id="PRO_5032292472" evidence="4">
    <location>
        <begin position="29"/>
        <end position="411"/>
    </location>
</feature>
<evidence type="ECO:0000256" key="4">
    <source>
        <dbReference type="SAM" id="SignalP"/>
    </source>
</evidence>
<accession>A0A7M1B9S6</accession>
<dbReference type="Pfam" id="PF03573">
    <property type="entry name" value="OprD"/>
    <property type="match status" value="1"/>
</dbReference>
<evidence type="ECO:0000313" key="6">
    <source>
        <dbReference type="Proteomes" id="UP000593580"/>
    </source>
</evidence>
<dbReference type="GO" id="GO:0016020">
    <property type="term" value="C:membrane"/>
    <property type="evidence" value="ECO:0007669"/>
    <property type="project" value="InterPro"/>
</dbReference>